<dbReference type="InterPro" id="IPR013218">
    <property type="entry name" value="Dsn1/Mis13"/>
</dbReference>
<dbReference type="PANTHER" id="PTHR14778:SF2">
    <property type="entry name" value="KINETOCHORE-ASSOCIATED PROTEIN DSN1 HOMOLOG"/>
    <property type="match status" value="1"/>
</dbReference>
<dbReference type="GO" id="GO:0051301">
    <property type="term" value="P:cell division"/>
    <property type="evidence" value="ECO:0007669"/>
    <property type="project" value="InterPro"/>
</dbReference>
<feature type="compositionally biased region" description="Basic and acidic residues" evidence="1">
    <location>
        <begin position="27"/>
        <end position="43"/>
    </location>
</feature>
<organism evidence="2 3">
    <name type="scientific">Chytriomyces confervae</name>
    <dbReference type="NCBI Taxonomy" id="246404"/>
    <lineage>
        <taxon>Eukaryota</taxon>
        <taxon>Fungi</taxon>
        <taxon>Fungi incertae sedis</taxon>
        <taxon>Chytridiomycota</taxon>
        <taxon>Chytridiomycota incertae sedis</taxon>
        <taxon>Chytridiomycetes</taxon>
        <taxon>Chytridiales</taxon>
        <taxon>Chytriomycetaceae</taxon>
        <taxon>Chytriomyces</taxon>
    </lineage>
</organism>
<evidence type="ECO:0000313" key="2">
    <source>
        <dbReference type="EMBL" id="TPX73950.1"/>
    </source>
</evidence>
<comment type="caution">
    <text evidence="2">The sequence shown here is derived from an EMBL/GenBank/DDBJ whole genome shotgun (WGS) entry which is preliminary data.</text>
</comment>
<dbReference type="Proteomes" id="UP000320333">
    <property type="component" value="Unassembled WGS sequence"/>
</dbReference>
<dbReference type="PANTHER" id="PTHR14778">
    <property type="entry name" value="KINETOCHORE-ASSOCIATED PROTEIN DSN1 HOMOLOG"/>
    <property type="match status" value="1"/>
</dbReference>
<dbReference type="GO" id="GO:0007059">
    <property type="term" value="P:chromosome segregation"/>
    <property type="evidence" value="ECO:0007669"/>
    <property type="project" value="InterPro"/>
</dbReference>
<evidence type="ECO:0000313" key="3">
    <source>
        <dbReference type="Proteomes" id="UP000320333"/>
    </source>
</evidence>
<feature type="compositionally biased region" description="Polar residues" evidence="1">
    <location>
        <begin position="44"/>
        <end position="53"/>
    </location>
</feature>
<accession>A0A507FEE6</accession>
<dbReference type="OrthoDB" id="3364649at2759"/>
<dbReference type="GO" id="GO:0000444">
    <property type="term" value="C:MIS12/MIND type complex"/>
    <property type="evidence" value="ECO:0007669"/>
    <property type="project" value="InterPro"/>
</dbReference>
<reference evidence="2 3" key="1">
    <citation type="journal article" date="2019" name="Sci. Rep.">
        <title>Comparative genomics of chytrid fungi reveal insights into the obligate biotrophic and pathogenic lifestyle of Synchytrium endobioticum.</title>
        <authorList>
            <person name="van de Vossenberg B.T.L.H."/>
            <person name="Warris S."/>
            <person name="Nguyen H.D.T."/>
            <person name="van Gent-Pelzer M.P.E."/>
            <person name="Joly D.L."/>
            <person name="van de Geest H.C."/>
            <person name="Bonants P.J.M."/>
            <person name="Smith D.S."/>
            <person name="Levesque C.A."/>
            <person name="van der Lee T.A.J."/>
        </authorList>
    </citation>
    <scope>NUCLEOTIDE SEQUENCE [LARGE SCALE GENOMIC DNA]</scope>
    <source>
        <strain evidence="2 3">CBS 675.73</strain>
    </source>
</reference>
<dbReference type="AlphaFoldDB" id="A0A507FEE6"/>
<evidence type="ECO:0000256" key="1">
    <source>
        <dbReference type="SAM" id="MobiDB-lite"/>
    </source>
</evidence>
<protein>
    <recommendedName>
        <fullName evidence="4">Kinetochore protein mis13</fullName>
    </recommendedName>
</protein>
<keyword evidence="3" id="KW-1185">Reference proteome</keyword>
<gene>
    <name evidence="2" type="ORF">CcCBS67573_g04789</name>
</gene>
<dbReference type="Pfam" id="PF08202">
    <property type="entry name" value="MIS13"/>
    <property type="match status" value="1"/>
</dbReference>
<evidence type="ECO:0008006" key="4">
    <source>
        <dbReference type="Google" id="ProtNLM"/>
    </source>
</evidence>
<sequence length="353" mass="40103">MDGFGFKRRSRASVIPTGLTEMNVDASKTRGVVDPREQSREASEPQQRVQNANETAMEGISEEVMVPLAAETPAIKRNRAMRDSIAPSRRESLSMRGKRLSSMNKGLTTELPHPSVPTDDFFRLVDRDLSEPMRMRQILIWCAKRIKSERLTSNDPSLTDPKALKMYDRVISGLVNRSIDTSWYSQSANTEDLSNHANKILKPHPENVKNLAKKAELDLELKELLAEEAAWNDILAARESNSDEQCIEFDAEDLIESLTESEREMMLLAEQEIQSSNQDAEWAEDIAKSFQLQIHSRRDSLETLNRRLRFSQRDCDNLFGGLIGAYEADRLKRQQELEPMDVLRMLGGGRPAI</sequence>
<feature type="region of interest" description="Disordered" evidence="1">
    <location>
        <begin position="17"/>
        <end position="53"/>
    </location>
</feature>
<proteinExistence type="predicted"/>
<dbReference type="EMBL" id="QEAP01000154">
    <property type="protein sequence ID" value="TPX73950.1"/>
    <property type="molecule type" value="Genomic_DNA"/>
</dbReference>
<name>A0A507FEE6_9FUNG</name>
<dbReference type="STRING" id="246404.A0A507FEE6"/>